<gene>
    <name evidence="3" type="ORF">GGQ99_004970</name>
</gene>
<evidence type="ECO:0000259" key="2">
    <source>
        <dbReference type="PROSITE" id="PS51387"/>
    </source>
</evidence>
<dbReference type="PANTHER" id="PTHR11748">
    <property type="entry name" value="D-LACTATE DEHYDROGENASE"/>
    <property type="match status" value="1"/>
</dbReference>
<dbReference type="PANTHER" id="PTHR11748:SF119">
    <property type="entry name" value="D-2-HYDROXYGLUTARATE DEHYDROGENASE"/>
    <property type="match status" value="1"/>
</dbReference>
<reference evidence="3 4" key="1">
    <citation type="submission" date="2020-08" db="EMBL/GenBank/DDBJ databases">
        <title>Genomic Encyclopedia of Type Strains, Phase IV (KMG-IV): sequencing the most valuable type-strain genomes for metagenomic binning, comparative biology and taxonomic classification.</title>
        <authorList>
            <person name="Goeker M."/>
        </authorList>
    </citation>
    <scope>NUCLEOTIDE SEQUENCE [LARGE SCALE GENOMIC DNA]</scope>
    <source>
        <strain evidence="3 4">DSM 7050</strain>
    </source>
</reference>
<protein>
    <submittedName>
        <fullName evidence="3">FAD/FMN-containing dehydrogenase</fullName>
    </submittedName>
</protein>
<dbReference type="InterPro" id="IPR016169">
    <property type="entry name" value="FAD-bd_PCMH_sub2"/>
</dbReference>
<dbReference type="RefSeq" id="WP_183264554.1">
    <property type="nucleotide sequence ID" value="NZ_BAAAVZ010000021.1"/>
</dbReference>
<dbReference type="SUPFAM" id="SSF56176">
    <property type="entry name" value="FAD-binding/transporter-associated domain-like"/>
    <property type="match status" value="1"/>
</dbReference>
<accession>A0ABR6L8W7</accession>
<dbReference type="InterPro" id="IPR006094">
    <property type="entry name" value="Oxid_FAD_bind_N"/>
</dbReference>
<evidence type="ECO:0000313" key="3">
    <source>
        <dbReference type="EMBL" id="MBB4653185.1"/>
    </source>
</evidence>
<evidence type="ECO:0000313" key="4">
    <source>
        <dbReference type="Proteomes" id="UP000539538"/>
    </source>
</evidence>
<dbReference type="Pfam" id="PF01565">
    <property type="entry name" value="FAD_binding_4"/>
    <property type="match status" value="1"/>
</dbReference>
<dbReference type="Proteomes" id="UP000539538">
    <property type="component" value="Unassembled WGS sequence"/>
</dbReference>
<evidence type="ECO:0000256" key="1">
    <source>
        <dbReference type="ARBA" id="ARBA00022827"/>
    </source>
</evidence>
<name>A0ABR6L8W7_9HYPH</name>
<dbReference type="InterPro" id="IPR016166">
    <property type="entry name" value="FAD-bd_PCMH"/>
</dbReference>
<proteinExistence type="predicted"/>
<keyword evidence="4" id="KW-1185">Reference proteome</keyword>
<dbReference type="EMBL" id="JACHOT010000010">
    <property type="protein sequence ID" value="MBB4653185.1"/>
    <property type="molecule type" value="Genomic_DNA"/>
</dbReference>
<feature type="domain" description="FAD-binding PCMH-type" evidence="2">
    <location>
        <begin position="48"/>
        <end position="220"/>
    </location>
</feature>
<keyword evidence="1" id="KW-0274">FAD</keyword>
<dbReference type="InterPro" id="IPR036318">
    <property type="entry name" value="FAD-bd_PCMH-like_sf"/>
</dbReference>
<sequence>MIHTQASFDLKALQADLPGITQSTDPQQLRLKSRDFYWYSPILDARLKDCRADVVLQPRDEAEIVAIAAAAARHQVPLTLRGGGTGNYGQSVPLAGGAVIDMTKLDRIIEVGDGYVRVQAGCRISVIQEAVEQHGQQLMMFPSTQRIATIGGFIAGGLAGIGSIRHGIIQESHFVRSVRVLTVEEEPRIITLAGDEVDAILHAWGTNGILLEFELGLVAAEDWIHCITQFASYEDVLRFGNVVHATPDLDVFQLSAVEGRFAPYYESLGSHFDAARHAMFGVVNRSHLEAFRALAASFGGEITLAMDEDELEHAELPPMHECAFNHTTLQVLKKDRGWTYLQFVMAQPFDPELVTRQMARYGDEVLMHHEFTRVGGAPRVSCLPLVRYSSQERLAELAQEFAADGCLVRNAHAFTLEECGRVADQEQIAMKGVADPLDLLNRGKSATIVGRE</sequence>
<dbReference type="Gene3D" id="3.30.465.10">
    <property type="match status" value="1"/>
</dbReference>
<dbReference type="PROSITE" id="PS51387">
    <property type="entry name" value="FAD_PCMH"/>
    <property type="match status" value="1"/>
</dbReference>
<comment type="caution">
    <text evidence="3">The sequence shown here is derived from an EMBL/GenBank/DDBJ whole genome shotgun (WGS) entry which is preliminary data.</text>
</comment>
<organism evidence="3 4">
    <name type="scientific">Aminobacter niigataensis</name>
    <dbReference type="NCBI Taxonomy" id="83265"/>
    <lineage>
        <taxon>Bacteria</taxon>
        <taxon>Pseudomonadati</taxon>
        <taxon>Pseudomonadota</taxon>
        <taxon>Alphaproteobacteria</taxon>
        <taxon>Hyphomicrobiales</taxon>
        <taxon>Phyllobacteriaceae</taxon>
        <taxon>Aminobacter</taxon>
    </lineage>
</organism>
<keyword evidence="1" id="KW-0285">Flavoprotein</keyword>